<dbReference type="KEGG" id="pin:Ping_1503"/>
<feature type="domain" description="MIP18 family-like" evidence="1">
    <location>
        <begin position="82"/>
        <end position="155"/>
    </location>
</feature>
<dbReference type="InterPro" id="IPR017776">
    <property type="entry name" value="FeS_assembly_SufT_put"/>
</dbReference>
<protein>
    <submittedName>
        <fullName evidence="2">Aromatic ring hydroxylating enzyme</fullName>
    </submittedName>
</protein>
<organism evidence="2 3">
    <name type="scientific">Psychromonas ingrahamii (strain DSM 17664 / CCUG 51855 / 37)</name>
    <dbReference type="NCBI Taxonomy" id="357804"/>
    <lineage>
        <taxon>Bacteria</taxon>
        <taxon>Pseudomonadati</taxon>
        <taxon>Pseudomonadota</taxon>
        <taxon>Gammaproteobacteria</taxon>
        <taxon>Alteromonadales</taxon>
        <taxon>Psychromonadaceae</taxon>
        <taxon>Psychromonas</taxon>
    </lineage>
</organism>
<dbReference type="SUPFAM" id="SSF117916">
    <property type="entry name" value="Fe-S cluster assembly (FSCA) domain-like"/>
    <property type="match status" value="1"/>
</dbReference>
<dbReference type="NCBIfam" id="TIGR03406">
    <property type="entry name" value="FeS_long_SufT"/>
    <property type="match status" value="1"/>
</dbReference>
<dbReference type="InterPro" id="IPR034904">
    <property type="entry name" value="FSCA_dom_sf"/>
</dbReference>
<evidence type="ECO:0000259" key="1">
    <source>
        <dbReference type="Pfam" id="PF01883"/>
    </source>
</evidence>
<name>A1SV01_PSYIN</name>
<accession>A1SV01</accession>
<dbReference type="Proteomes" id="UP000000639">
    <property type="component" value="Chromosome"/>
</dbReference>
<dbReference type="HOGENOM" id="CLU_091588_1_0_6"/>
<dbReference type="eggNOG" id="COG2151">
    <property type="taxonomic scope" value="Bacteria"/>
</dbReference>
<dbReference type="EMBL" id="CP000510">
    <property type="protein sequence ID" value="ABM03316.1"/>
    <property type="molecule type" value="Genomic_DNA"/>
</dbReference>
<proteinExistence type="predicted"/>
<dbReference type="RefSeq" id="WP_011769876.1">
    <property type="nucleotide sequence ID" value="NC_008709.1"/>
</dbReference>
<dbReference type="Gene3D" id="3.30.300.130">
    <property type="entry name" value="Fe-S cluster assembly (FSCA)"/>
    <property type="match status" value="1"/>
</dbReference>
<dbReference type="PANTHER" id="PTHR42831">
    <property type="entry name" value="FE-S PROTEIN MATURATION AUXILIARY FACTOR YITW"/>
    <property type="match status" value="1"/>
</dbReference>
<keyword evidence="3" id="KW-1185">Reference proteome</keyword>
<reference evidence="2 3" key="1">
    <citation type="submission" date="2007-01" db="EMBL/GenBank/DDBJ databases">
        <title>Complete sequence of Psychromonas ingrahamii 37.</title>
        <authorList>
            <consortium name="US DOE Joint Genome Institute"/>
            <person name="Copeland A."/>
            <person name="Lucas S."/>
            <person name="Lapidus A."/>
            <person name="Barry K."/>
            <person name="Detter J.C."/>
            <person name="Glavina del Rio T."/>
            <person name="Hammon N."/>
            <person name="Israni S."/>
            <person name="Dalin E."/>
            <person name="Tice H."/>
            <person name="Pitluck S."/>
            <person name="Thompson L.S."/>
            <person name="Brettin T."/>
            <person name="Bruce D."/>
            <person name="Han C."/>
            <person name="Tapia R."/>
            <person name="Schmutz J."/>
            <person name="Larimer F."/>
            <person name="Land M."/>
            <person name="Hauser L."/>
            <person name="Kyrpides N."/>
            <person name="Ivanova N."/>
            <person name="Staley J."/>
            <person name="Richardson P."/>
        </authorList>
    </citation>
    <scope>NUCLEOTIDE SEQUENCE [LARGE SCALE GENOMIC DNA]</scope>
    <source>
        <strain evidence="2 3">37</strain>
    </source>
</reference>
<dbReference type="InterPro" id="IPR002744">
    <property type="entry name" value="MIP18-like"/>
</dbReference>
<evidence type="ECO:0000313" key="3">
    <source>
        <dbReference type="Proteomes" id="UP000000639"/>
    </source>
</evidence>
<dbReference type="AlphaFoldDB" id="A1SV01"/>
<gene>
    <name evidence="2" type="ordered locus">Ping_1503</name>
</gene>
<evidence type="ECO:0000313" key="2">
    <source>
        <dbReference type="EMBL" id="ABM03316.1"/>
    </source>
</evidence>
<sequence length="179" mass="19739">MFEHLTVLRDCKAITIPYGETITLKEGDEVVITQALGGSYTLNYHGQLLRVGNEDSDALGKPALIATSKENTADHEVNFVQLYEQLKSCYDPEIPINIVELGLIYDVNCYQLIDGRNLVRITMTLTATGCAMGTVIADEIKRKCLALANVDKVEVAIVFDPPWSYEMVSDAAKLQLGLL</sequence>
<dbReference type="Pfam" id="PF01883">
    <property type="entry name" value="FeS_assembly_P"/>
    <property type="match status" value="1"/>
</dbReference>
<dbReference type="STRING" id="357804.Ping_1503"/>
<dbReference type="InterPro" id="IPR052339">
    <property type="entry name" value="Fe-S_Maturation_MIP18"/>
</dbReference>
<dbReference type="OrthoDB" id="9805360at2"/>
<dbReference type="PANTHER" id="PTHR42831:SF1">
    <property type="entry name" value="FE-S PROTEIN MATURATION AUXILIARY FACTOR YITW"/>
    <property type="match status" value="1"/>
</dbReference>